<gene>
    <name evidence="3" type="primary">LOC106476518</name>
</gene>
<sequence>MYINMFNRDKETGPACTVATTVALPTLSIENTPLFLELKAPAHGWVRIPLTITYYLHNRTSSVQDIEAFVDSSDAFMYAGNKQLHFRIPPRDKYTLMYNLYPLVSGYVLLPRLRLVLNPGMPTALTMEDLVQEMIPSHIFIMPQGKTSPDFSVRSA</sequence>
<evidence type="ECO:0000313" key="2">
    <source>
        <dbReference type="Proteomes" id="UP000694941"/>
    </source>
</evidence>
<dbReference type="PANTHER" id="PTHR14374:SF0">
    <property type="entry name" value="TRAFFICKING PROTEIN PARTICLE COMPLEX SUBUNIT 11"/>
    <property type="match status" value="1"/>
</dbReference>
<proteinExistence type="predicted"/>
<dbReference type="GeneID" id="106476518"/>
<name>A0ABM1C1J9_LIMPO</name>
<organism evidence="2 3">
    <name type="scientific">Limulus polyphemus</name>
    <name type="common">Atlantic horseshoe crab</name>
    <dbReference type="NCBI Taxonomy" id="6850"/>
    <lineage>
        <taxon>Eukaryota</taxon>
        <taxon>Metazoa</taxon>
        <taxon>Ecdysozoa</taxon>
        <taxon>Arthropoda</taxon>
        <taxon>Chelicerata</taxon>
        <taxon>Merostomata</taxon>
        <taxon>Xiphosura</taxon>
        <taxon>Limulidae</taxon>
        <taxon>Limulus</taxon>
    </lineage>
</organism>
<dbReference type="Pfam" id="PF12742">
    <property type="entry name" value="Gryzun-like"/>
    <property type="match status" value="1"/>
</dbReference>
<dbReference type="InterPro" id="IPR025876">
    <property type="entry name" value="TRAPPC11_C"/>
</dbReference>
<dbReference type="RefSeq" id="XP_013792627.1">
    <property type="nucleotide sequence ID" value="XM_013937173.2"/>
</dbReference>
<reference evidence="3" key="1">
    <citation type="submission" date="2025-08" db="UniProtKB">
        <authorList>
            <consortium name="RefSeq"/>
        </authorList>
    </citation>
    <scope>IDENTIFICATION</scope>
    <source>
        <tissue evidence="3">Muscle</tissue>
    </source>
</reference>
<accession>A0ABM1C1J9</accession>
<evidence type="ECO:0000259" key="1">
    <source>
        <dbReference type="Pfam" id="PF12742"/>
    </source>
</evidence>
<dbReference type="PANTHER" id="PTHR14374">
    <property type="entry name" value="FOIE GRAS"/>
    <property type="match status" value="1"/>
</dbReference>
<keyword evidence="2" id="KW-1185">Reference proteome</keyword>
<dbReference type="Proteomes" id="UP000694941">
    <property type="component" value="Unplaced"/>
</dbReference>
<protein>
    <submittedName>
        <fullName evidence="3">Trafficking protein particle complex subunit 11-like</fullName>
    </submittedName>
</protein>
<evidence type="ECO:0000313" key="3">
    <source>
        <dbReference type="RefSeq" id="XP_013792627.1"/>
    </source>
</evidence>
<feature type="domain" description="Trafficking protein particle complex subunit 11 C-terminal" evidence="1">
    <location>
        <begin position="69"/>
        <end position="114"/>
    </location>
</feature>